<sequence length="734" mass="80946">MSLAPNNFEYSPVNSDHVHEDARDYLDPSPLDHSNTRNSIDTGYSHPDNGNSFNSNSTNTHVDQIPVPPSGHKPVGYKGPPVAGWPDAPRKLGGFSIPHFIGDVVLILLPIAFLVLAICAWTLNGKELSKTGSIVESAMNLGPTVYPLAFAAIGSRCLRNIAVHLAERGTNILTLEKLLGSQSLVSAIGTAWSLRSANLLTITLLTLWVLSPIGGQSSLRLLHHTNSTSPANGTVYYSSPEAPIDLEEATWRGLIPTILTASLTTSVEVKNRPVDPWNHPKVPRLDLIEQQALQDPLSEGSWIDVDPALNHTYSSWAGINIQNLRPIEHASFEVRYNYMYLELRNISIGTSTNILDRLLTSNLAISPTLNRTSSEGPAGTSDESAREALADVSAANLFGNGVDEQSFLFRAVYKANSTVETYNMTSAYFQPTQQPIDFLYGTSYLPSTGEGESSYRLHTFTPHVITVRAQIECQADECYVSRLRYMPPEPHLVEDPCLVGQTHFLYCMTNATNTVSLYLRYFSTSLATYFAGPSVFGLWLDGVDSAYTTPRFANPDLISIQEKTNRLITLLNTYWQSCAWGYQITRSVPFEVPENPWANETDSREPGRWMNQTESTFSRSIPVYQADIGWIAGLLIISIVLLLLGLANIVISSLTIAPDLFYHASSLARENPYTNTPSGGTALDGAQRSRLLRNLKVQIADVSSEHQVGYIVVKSVSDEENFQTGRLKKGRLYW</sequence>
<accession>A0A1Y2LP65</accession>
<name>A0A1Y2LP65_EPING</name>
<feature type="transmembrane region" description="Helical" evidence="2">
    <location>
        <begin position="628"/>
        <end position="651"/>
    </location>
</feature>
<evidence type="ECO:0000256" key="1">
    <source>
        <dbReference type="SAM" id="MobiDB-lite"/>
    </source>
</evidence>
<keyword evidence="4" id="KW-1185">Reference proteome</keyword>
<proteinExistence type="predicted"/>
<dbReference type="Proteomes" id="UP000193240">
    <property type="component" value="Unassembled WGS sequence"/>
</dbReference>
<feature type="region of interest" description="Disordered" evidence="1">
    <location>
        <begin position="1"/>
        <end position="77"/>
    </location>
</feature>
<dbReference type="EMBL" id="KZ107854">
    <property type="protein sequence ID" value="OSS45389.1"/>
    <property type="molecule type" value="Genomic_DNA"/>
</dbReference>
<feature type="compositionally biased region" description="Basic and acidic residues" evidence="1">
    <location>
        <begin position="16"/>
        <end position="26"/>
    </location>
</feature>
<dbReference type="OMA" id="ANESPWF"/>
<organism evidence="3 4">
    <name type="scientific">Epicoccum nigrum</name>
    <name type="common">Soil fungus</name>
    <name type="synonym">Epicoccum purpurascens</name>
    <dbReference type="NCBI Taxonomy" id="105696"/>
    <lineage>
        <taxon>Eukaryota</taxon>
        <taxon>Fungi</taxon>
        <taxon>Dikarya</taxon>
        <taxon>Ascomycota</taxon>
        <taxon>Pezizomycotina</taxon>
        <taxon>Dothideomycetes</taxon>
        <taxon>Pleosporomycetidae</taxon>
        <taxon>Pleosporales</taxon>
        <taxon>Pleosporineae</taxon>
        <taxon>Didymellaceae</taxon>
        <taxon>Epicoccum</taxon>
    </lineage>
</organism>
<keyword evidence="2" id="KW-0812">Transmembrane</keyword>
<feature type="compositionally biased region" description="Polar residues" evidence="1">
    <location>
        <begin position="32"/>
        <end position="42"/>
    </location>
</feature>
<evidence type="ECO:0000313" key="3">
    <source>
        <dbReference type="EMBL" id="OSS45389.1"/>
    </source>
</evidence>
<keyword evidence="2" id="KW-0472">Membrane</keyword>
<feature type="compositionally biased region" description="Polar residues" evidence="1">
    <location>
        <begin position="1"/>
        <end position="14"/>
    </location>
</feature>
<reference evidence="3 4" key="1">
    <citation type="journal article" date="2017" name="Genome Announc.">
        <title>Genome sequence of the saprophytic ascomycete Epicoccum nigrum ICMP 19927 strain isolated from New Zealand.</title>
        <authorList>
            <person name="Fokin M."/>
            <person name="Fleetwood D."/>
            <person name="Weir B.S."/>
            <person name="Villas-Boas S.G."/>
        </authorList>
    </citation>
    <scope>NUCLEOTIDE SEQUENCE [LARGE SCALE GENOMIC DNA]</scope>
    <source>
        <strain evidence="3 4">ICMP 19927</strain>
    </source>
</reference>
<protein>
    <submittedName>
        <fullName evidence="3">Uncharacterized protein</fullName>
    </submittedName>
</protein>
<gene>
    <name evidence="3" type="ORF">B5807_10228</name>
</gene>
<keyword evidence="2" id="KW-1133">Transmembrane helix</keyword>
<evidence type="ECO:0000313" key="4">
    <source>
        <dbReference type="Proteomes" id="UP000193240"/>
    </source>
</evidence>
<feature type="compositionally biased region" description="Low complexity" evidence="1">
    <location>
        <begin position="49"/>
        <end position="60"/>
    </location>
</feature>
<dbReference type="AlphaFoldDB" id="A0A1Y2LP65"/>
<feature type="transmembrane region" description="Helical" evidence="2">
    <location>
        <begin position="100"/>
        <end position="123"/>
    </location>
</feature>
<dbReference type="InParanoid" id="A0A1Y2LP65"/>
<evidence type="ECO:0000256" key="2">
    <source>
        <dbReference type="SAM" id="Phobius"/>
    </source>
</evidence>